<feature type="compositionally biased region" description="Polar residues" evidence="1">
    <location>
        <begin position="947"/>
        <end position="963"/>
    </location>
</feature>
<feature type="region of interest" description="Disordered" evidence="1">
    <location>
        <begin position="942"/>
        <end position="967"/>
    </location>
</feature>
<keyword evidence="3" id="KW-1185">Reference proteome</keyword>
<comment type="caution">
    <text evidence="2">The sequence shown here is derived from an EMBL/GenBank/DDBJ whole genome shotgun (WGS) entry which is preliminary data.</text>
</comment>
<evidence type="ECO:0000313" key="2">
    <source>
        <dbReference type="EMBL" id="KAK3083631.1"/>
    </source>
</evidence>
<evidence type="ECO:0000313" key="3">
    <source>
        <dbReference type="Proteomes" id="UP001186944"/>
    </source>
</evidence>
<reference evidence="2" key="1">
    <citation type="submission" date="2019-08" db="EMBL/GenBank/DDBJ databases">
        <title>The improved chromosome-level genome for the pearl oyster Pinctada fucata martensii using PacBio sequencing and Hi-C.</title>
        <authorList>
            <person name="Zheng Z."/>
        </authorList>
    </citation>
    <scope>NUCLEOTIDE SEQUENCE</scope>
    <source>
        <strain evidence="2">ZZ-2019</strain>
        <tissue evidence="2">Adductor muscle</tissue>
    </source>
</reference>
<dbReference type="EMBL" id="VSWD01000013">
    <property type="protein sequence ID" value="KAK3083631.1"/>
    <property type="molecule type" value="Genomic_DNA"/>
</dbReference>
<gene>
    <name evidence="2" type="ORF">FSP39_000513</name>
</gene>
<organism evidence="2 3">
    <name type="scientific">Pinctada imbricata</name>
    <name type="common">Atlantic pearl-oyster</name>
    <name type="synonym">Pinctada martensii</name>
    <dbReference type="NCBI Taxonomy" id="66713"/>
    <lineage>
        <taxon>Eukaryota</taxon>
        <taxon>Metazoa</taxon>
        <taxon>Spiralia</taxon>
        <taxon>Lophotrochozoa</taxon>
        <taxon>Mollusca</taxon>
        <taxon>Bivalvia</taxon>
        <taxon>Autobranchia</taxon>
        <taxon>Pteriomorphia</taxon>
        <taxon>Pterioida</taxon>
        <taxon>Pterioidea</taxon>
        <taxon>Pteriidae</taxon>
        <taxon>Pinctada</taxon>
    </lineage>
</organism>
<sequence length="1106" mass="125958">MILVVCVTSFAGGKFIVPNTAFEIEDEGTFESLFHATMLRASSSLDSYESALLSSENILKVKVREKSDSKPIEVSKLHMPISLCTDLDRKFVEFIVDSNNNSSSNACLSSKTNAFDTLMQSQKKLHLPSKIMKVSMMGPEKLYNDIIDWIAPIDNGWTLDQKEIGSKIISTLRNALWYIDHAHEKFKERGCPLPDVYKAFQGYNNYKKLRHKQPIVTVMKLNELCNDLSACLSFPSMNSVQHKTLYVHLESLLSCLIKYRDRLQKDNERHKTDYHVRSEPSFQPEHDSACQYIPCVTNVDITYQLLDRTISLSEDYAYIDLCSFAPDDRLKRRAYIKDIRLSRPIMLYRLAYGGNVGTLNFVWTVPPDESPERSTQNARVIAEILQNVPKFSTRGMRQDFINKYNKYVKTPKSVLRHMYHELTETEMVANTQDQQEVNDRAAEILFSGDDTDLLFDLRTLNGNNTDTKFGEFFNEMGKYFEEKIMAVQERRHSDELYLPLSISVEDLREQIQKRVPQGTAIPSSETIRLQFMPHNPFQQTALKYTGRFNIKFRVQTRQARVSHQDGKYATMLFRYLKEFLVQYRQHALFVCMDDKAVVPIGEPGIPISTGVRGHNKVSAPASGPALVATDHDFHNAGIIPSVAFVSDIPVNPNDSFFQGKIYVTVKDKIFQHSTPFRHATELLRIIRNNYSDEGVDLDVPILCLMTDGGPDHRLTYETVKASLVLLFMQADLDMLIAIRTAPNQSWINPAERCMSILNLALQHCALARDEMPEQYEKMIKNKSTLNAIRNAAECNPGLKTAYAESMKGVLTTVKDRFQRMKLKGEPVKVYSGVKELLIEECLKMVTDVTGASAEKINLSACTKDIRDSKEFQEFVNMHCVSTHYSFQIMKCVGEMPCAYCAVHGVRLPSDVIESLSFLPCPVPDANGEHYKCFKELYGKEVDDTHRPSSTKSSDFGEDSQNADRTNRDLLKAPKARDIIKCGECQKPRLIYSSSKLSRDEENALRRLKEENSYTCGDEIDSSLGFVVRRCISCVSSVEIAYYSAHLKSYVPPVCVYCGSEDDLMDDNEEYIIQLYAHYSTIRPLCHACRGTGLEAKTWGRKFFKKS</sequence>
<dbReference type="Proteomes" id="UP001186944">
    <property type="component" value="Unassembled WGS sequence"/>
</dbReference>
<proteinExistence type="predicted"/>
<accession>A0AA89BIH8</accession>
<dbReference type="AlphaFoldDB" id="A0AA89BIH8"/>
<protein>
    <submittedName>
        <fullName evidence="2">Uncharacterized protein</fullName>
    </submittedName>
</protein>
<name>A0AA89BIH8_PINIB</name>
<evidence type="ECO:0000256" key="1">
    <source>
        <dbReference type="SAM" id="MobiDB-lite"/>
    </source>
</evidence>